<dbReference type="EMBL" id="JASZYV010000002">
    <property type="protein sequence ID" value="MDM0045336.1"/>
    <property type="molecule type" value="Genomic_DNA"/>
</dbReference>
<reference evidence="1" key="1">
    <citation type="submission" date="2023-06" db="EMBL/GenBank/DDBJ databases">
        <authorList>
            <person name="Jiang Y."/>
            <person name="Liu Q."/>
        </authorList>
    </citation>
    <scope>NUCLEOTIDE SEQUENCE</scope>
    <source>
        <strain evidence="1">CGMCC 1.12089</strain>
    </source>
</reference>
<proteinExistence type="predicted"/>
<dbReference type="Gene3D" id="3.30.420.380">
    <property type="match status" value="1"/>
</dbReference>
<dbReference type="InterPro" id="IPR043129">
    <property type="entry name" value="ATPase_NBD"/>
</dbReference>
<evidence type="ECO:0000313" key="1">
    <source>
        <dbReference type="EMBL" id="MDM0045336.1"/>
    </source>
</evidence>
<gene>
    <name evidence="1" type="primary">gspL</name>
    <name evidence="1" type="ORF">QTH91_12645</name>
</gene>
<organism evidence="1 2">
    <name type="scientific">Variovorax dokdonensis</name>
    <dbReference type="NCBI Taxonomy" id="344883"/>
    <lineage>
        <taxon>Bacteria</taxon>
        <taxon>Pseudomonadati</taxon>
        <taxon>Pseudomonadota</taxon>
        <taxon>Betaproteobacteria</taxon>
        <taxon>Burkholderiales</taxon>
        <taxon>Comamonadaceae</taxon>
        <taxon>Variovorax</taxon>
    </lineage>
</organism>
<dbReference type="Proteomes" id="UP001174908">
    <property type="component" value="Unassembled WGS sequence"/>
</dbReference>
<comment type="caution">
    <text evidence="1">The sequence shown here is derived from an EMBL/GenBank/DDBJ whole genome shotgun (WGS) entry which is preliminary data.</text>
</comment>
<dbReference type="InterPro" id="IPR007812">
    <property type="entry name" value="T2SS_protein-GspL"/>
</dbReference>
<dbReference type="NCBIfam" id="TIGR01709">
    <property type="entry name" value="typeII_sec_gspL"/>
    <property type="match status" value="1"/>
</dbReference>
<evidence type="ECO:0000313" key="2">
    <source>
        <dbReference type="Proteomes" id="UP001174908"/>
    </source>
</evidence>
<accession>A0ABT7NBN3</accession>
<name>A0ABT7NBN3_9BURK</name>
<protein>
    <submittedName>
        <fullName evidence="1">Type II secretion system protein GspL</fullName>
    </submittedName>
</protein>
<sequence>MSVLLVAPPFAPTPPNAESHWVRGNDDDSAVADQGSAPLALLPTGNDVVLMVPGHAISWHHLVVPPGGMASGRLRPVLEGLLEDRLLDDAADTHFAVQPGAKAGAAIWIAVCNRAALRAAVDAVEATGRRVVRIVPEFAPQPEGAPPLLFATGESQSPQLTVCDASGVLTLPLTSLHLQAVLQSPIDTMVVTGEPAVAAQAEELLGVQLPIVQRAQRWLQAARGPWDLAQFDLASSNRARAGKKLAAWWQELRHAPQWRAARWGVVLLILAQLIGLNAWAWKERRALEAKREAVRNVLTRTFPSVKLVVDAPVQMAREVAMLRQATGGTAASDLEPMLAALGSALPAGRVPTAIDFSGGQLRLRGLRLSQAELTQVSGQLVPRGYQARSEGDLLLVQAEAAR</sequence>
<dbReference type="SUPFAM" id="SSF53067">
    <property type="entry name" value="Actin-like ATPase domain"/>
    <property type="match status" value="1"/>
</dbReference>
<keyword evidence="2" id="KW-1185">Reference proteome</keyword>
<dbReference type="RefSeq" id="WP_286660414.1">
    <property type="nucleotide sequence ID" value="NZ_JASZYV010000002.1"/>
</dbReference>